<dbReference type="Proteomes" id="UP000630353">
    <property type="component" value="Unassembled WGS sequence"/>
</dbReference>
<dbReference type="GO" id="GO:0008840">
    <property type="term" value="F:4-hydroxy-tetrahydrodipicolinate synthase activity"/>
    <property type="evidence" value="ECO:0007669"/>
    <property type="project" value="TreeGrafter"/>
</dbReference>
<name>A0A919CSH9_9PROT</name>
<evidence type="ECO:0000313" key="6">
    <source>
        <dbReference type="EMBL" id="GHD64161.1"/>
    </source>
</evidence>
<dbReference type="PANTHER" id="PTHR12128:SF67">
    <property type="entry name" value="BLR3884 PROTEIN"/>
    <property type="match status" value="1"/>
</dbReference>
<feature type="active site" description="Proton donor/acceptor" evidence="4">
    <location>
        <position position="140"/>
    </location>
</feature>
<dbReference type="EMBL" id="BMZS01000019">
    <property type="protein sequence ID" value="GHD64161.1"/>
    <property type="molecule type" value="Genomic_DNA"/>
</dbReference>
<dbReference type="AlphaFoldDB" id="A0A919CSH9"/>
<dbReference type="InterPro" id="IPR002220">
    <property type="entry name" value="DapA-like"/>
</dbReference>
<evidence type="ECO:0000256" key="2">
    <source>
        <dbReference type="ARBA" id="ARBA00023270"/>
    </source>
</evidence>
<organism evidence="6 7">
    <name type="scientific">Thalassobaculum fulvum</name>
    <dbReference type="NCBI Taxonomy" id="1633335"/>
    <lineage>
        <taxon>Bacteria</taxon>
        <taxon>Pseudomonadati</taxon>
        <taxon>Pseudomonadota</taxon>
        <taxon>Alphaproteobacteria</taxon>
        <taxon>Rhodospirillales</taxon>
        <taxon>Thalassobaculaceae</taxon>
        <taxon>Thalassobaculum</taxon>
    </lineage>
</organism>
<dbReference type="SUPFAM" id="SSF51569">
    <property type="entry name" value="Aldolase"/>
    <property type="match status" value="1"/>
</dbReference>
<dbReference type="PANTHER" id="PTHR12128">
    <property type="entry name" value="DIHYDRODIPICOLINATE SYNTHASE"/>
    <property type="match status" value="1"/>
</dbReference>
<feature type="binding site" evidence="5">
    <location>
        <position position="48"/>
    </location>
    <ligand>
        <name>pyruvate</name>
        <dbReference type="ChEBI" id="CHEBI:15361"/>
    </ligand>
</feature>
<dbReference type="PROSITE" id="PS00665">
    <property type="entry name" value="DHDPS_1"/>
    <property type="match status" value="1"/>
</dbReference>
<accession>A0A919CSH9</accession>
<protein>
    <submittedName>
        <fullName evidence="6">Dihydrodipicolinate synthase family protein</fullName>
    </submittedName>
</protein>
<dbReference type="Pfam" id="PF00701">
    <property type="entry name" value="DHDPS"/>
    <property type="match status" value="1"/>
</dbReference>
<reference evidence="6" key="1">
    <citation type="journal article" date="2014" name="Int. J. Syst. Evol. Microbiol.">
        <title>Complete genome sequence of Corynebacterium casei LMG S-19264T (=DSM 44701T), isolated from a smear-ripened cheese.</title>
        <authorList>
            <consortium name="US DOE Joint Genome Institute (JGI-PGF)"/>
            <person name="Walter F."/>
            <person name="Albersmeier A."/>
            <person name="Kalinowski J."/>
            <person name="Ruckert C."/>
        </authorList>
    </citation>
    <scope>NUCLEOTIDE SEQUENCE</scope>
    <source>
        <strain evidence="6">KCTC 42651</strain>
    </source>
</reference>
<comment type="similarity">
    <text evidence="3">Belongs to the DapA family.</text>
</comment>
<dbReference type="InterPro" id="IPR020624">
    <property type="entry name" value="Schiff_base-form_aldolases_CS"/>
</dbReference>
<proteinExistence type="inferred from homology"/>
<dbReference type="InterPro" id="IPR013785">
    <property type="entry name" value="Aldolase_TIM"/>
</dbReference>
<dbReference type="CDD" id="cd00408">
    <property type="entry name" value="DHDPS-like"/>
    <property type="match status" value="1"/>
</dbReference>
<keyword evidence="1 3" id="KW-0456">Lyase</keyword>
<evidence type="ECO:0000256" key="3">
    <source>
        <dbReference type="PIRNR" id="PIRNR001365"/>
    </source>
</evidence>
<dbReference type="PIRSF" id="PIRSF001365">
    <property type="entry name" value="DHDPS"/>
    <property type="match status" value="1"/>
</dbReference>
<feature type="binding site" evidence="5">
    <location>
        <position position="211"/>
    </location>
    <ligand>
        <name>pyruvate</name>
        <dbReference type="ChEBI" id="CHEBI:15361"/>
    </ligand>
</feature>
<evidence type="ECO:0000313" key="7">
    <source>
        <dbReference type="Proteomes" id="UP000630353"/>
    </source>
</evidence>
<dbReference type="RefSeq" id="WP_189995937.1">
    <property type="nucleotide sequence ID" value="NZ_BMZS01000019.1"/>
</dbReference>
<keyword evidence="7" id="KW-1185">Reference proteome</keyword>
<gene>
    <name evidence="6" type="ORF">GCM10017083_55510</name>
</gene>
<comment type="caution">
    <text evidence="6">The sequence shown here is derived from an EMBL/GenBank/DDBJ whole genome shotgun (WGS) entry which is preliminary data.</text>
</comment>
<reference evidence="6" key="2">
    <citation type="submission" date="2020-09" db="EMBL/GenBank/DDBJ databases">
        <authorList>
            <person name="Sun Q."/>
            <person name="Kim S."/>
        </authorList>
    </citation>
    <scope>NUCLEOTIDE SEQUENCE</scope>
    <source>
        <strain evidence="6">KCTC 42651</strain>
    </source>
</reference>
<dbReference type="SMART" id="SM01130">
    <property type="entry name" value="DHDPS"/>
    <property type="match status" value="1"/>
</dbReference>
<evidence type="ECO:0000256" key="5">
    <source>
        <dbReference type="PIRSR" id="PIRSR001365-2"/>
    </source>
</evidence>
<evidence type="ECO:0000256" key="4">
    <source>
        <dbReference type="PIRSR" id="PIRSR001365-1"/>
    </source>
</evidence>
<keyword evidence="2" id="KW-0704">Schiff base</keyword>
<evidence type="ECO:0000256" key="1">
    <source>
        <dbReference type="ARBA" id="ARBA00023239"/>
    </source>
</evidence>
<dbReference type="PRINTS" id="PR00146">
    <property type="entry name" value="DHPICSNTHASE"/>
</dbReference>
<feature type="active site" description="Schiff-base intermediate with substrate" evidence="4">
    <location>
        <position position="170"/>
    </location>
</feature>
<dbReference type="Gene3D" id="3.20.20.70">
    <property type="entry name" value="Aldolase class I"/>
    <property type="match status" value="1"/>
</dbReference>
<sequence length="306" mass="32839">MSERIKGVMAAGLTAFNDDLSIDVQGTIAHTQWLLANGCDGVLIFGTTGEANSLSLAERMAFLDALGASGLPKDRLMIGTGCCSVPDSVELTSKTLEIGIESALMLPPFYYKNPSDDGLYAHFARVLEKVADPKLKLYLYHFPQMSAVPFSHELIGRFLADFPGVFCGVKDSSGDFENMKAMAAKFPGFDVFAGTERYLLDTLKAGGVGTITATGNCTSAMCGAVYAAWKAGAPDAERLQEELTAQRLALQNFPAAAALKELLARESGRPSWRNVRAPFLPLAAERAEQLVADMKKVDFRLPAIAA</sequence>